<proteinExistence type="predicted"/>
<reference evidence="2" key="3">
    <citation type="submission" date="2022-06" db="UniProtKB">
        <authorList>
            <consortium name="EnsemblPlants"/>
        </authorList>
    </citation>
    <scope>IDENTIFICATION</scope>
</reference>
<keyword evidence="1" id="KW-0812">Transmembrane</keyword>
<keyword evidence="1" id="KW-0472">Membrane</keyword>
<reference evidence="3" key="1">
    <citation type="journal article" date="2013" name="Nature">
        <title>Draft genome of the wheat A-genome progenitor Triticum urartu.</title>
        <authorList>
            <person name="Ling H.Q."/>
            <person name="Zhao S."/>
            <person name="Liu D."/>
            <person name="Wang J."/>
            <person name="Sun H."/>
            <person name="Zhang C."/>
            <person name="Fan H."/>
            <person name="Li D."/>
            <person name="Dong L."/>
            <person name="Tao Y."/>
            <person name="Gao C."/>
            <person name="Wu H."/>
            <person name="Li Y."/>
            <person name="Cui Y."/>
            <person name="Guo X."/>
            <person name="Zheng S."/>
            <person name="Wang B."/>
            <person name="Yu K."/>
            <person name="Liang Q."/>
            <person name="Yang W."/>
            <person name="Lou X."/>
            <person name="Chen J."/>
            <person name="Feng M."/>
            <person name="Jian J."/>
            <person name="Zhang X."/>
            <person name="Luo G."/>
            <person name="Jiang Y."/>
            <person name="Liu J."/>
            <person name="Wang Z."/>
            <person name="Sha Y."/>
            <person name="Zhang B."/>
            <person name="Wu H."/>
            <person name="Tang D."/>
            <person name="Shen Q."/>
            <person name="Xue P."/>
            <person name="Zou S."/>
            <person name="Wang X."/>
            <person name="Liu X."/>
            <person name="Wang F."/>
            <person name="Yang Y."/>
            <person name="An X."/>
            <person name="Dong Z."/>
            <person name="Zhang K."/>
            <person name="Zhang X."/>
            <person name="Luo M.C."/>
            <person name="Dvorak J."/>
            <person name="Tong Y."/>
            <person name="Wang J."/>
            <person name="Yang H."/>
            <person name="Li Z."/>
            <person name="Wang D."/>
            <person name="Zhang A."/>
            <person name="Wang J."/>
        </authorList>
    </citation>
    <scope>NUCLEOTIDE SEQUENCE</scope>
    <source>
        <strain evidence="3">cv. G1812</strain>
    </source>
</reference>
<dbReference type="AlphaFoldDB" id="A0A8R7PAV0"/>
<evidence type="ECO:0000313" key="2">
    <source>
        <dbReference type="EnsemblPlants" id="TuG1812G0200001157.01.T01.cds421001"/>
    </source>
</evidence>
<organism evidence="2 3">
    <name type="scientific">Triticum urartu</name>
    <name type="common">Red wild einkorn</name>
    <name type="synonym">Crithodium urartu</name>
    <dbReference type="NCBI Taxonomy" id="4572"/>
    <lineage>
        <taxon>Eukaryota</taxon>
        <taxon>Viridiplantae</taxon>
        <taxon>Streptophyta</taxon>
        <taxon>Embryophyta</taxon>
        <taxon>Tracheophyta</taxon>
        <taxon>Spermatophyta</taxon>
        <taxon>Magnoliopsida</taxon>
        <taxon>Liliopsida</taxon>
        <taxon>Poales</taxon>
        <taxon>Poaceae</taxon>
        <taxon>BOP clade</taxon>
        <taxon>Pooideae</taxon>
        <taxon>Triticodae</taxon>
        <taxon>Triticeae</taxon>
        <taxon>Triticinae</taxon>
        <taxon>Triticum</taxon>
    </lineage>
</organism>
<evidence type="ECO:0000313" key="3">
    <source>
        <dbReference type="Proteomes" id="UP000015106"/>
    </source>
</evidence>
<keyword evidence="1" id="KW-1133">Transmembrane helix</keyword>
<feature type="transmembrane region" description="Helical" evidence="1">
    <location>
        <begin position="36"/>
        <end position="59"/>
    </location>
</feature>
<evidence type="ECO:0000256" key="1">
    <source>
        <dbReference type="SAM" id="Phobius"/>
    </source>
</evidence>
<name>A0A8R7PAV0_TRIUA</name>
<dbReference type="EnsemblPlants" id="TuG1812G0200001157.01.T01">
    <property type="protein sequence ID" value="TuG1812G0200001157.01.T01.cds421001"/>
    <property type="gene ID" value="TuG1812G0200001157.01"/>
</dbReference>
<protein>
    <submittedName>
        <fullName evidence="2">Uncharacterized protein</fullName>
    </submittedName>
</protein>
<sequence>MHLHDLDIHQCDPIFQIGRNEKVVQNSDGYSPHACLHVAMFVAYISILMCINQIIVLFCL</sequence>
<reference evidence="2" key="2">
    <citation type="submission" date="2018-03" db="EMBL/GenBank/DDBJ databases">
        <title>The Triticum urartu genome reveals the dynamic nature of wheat genome evolution.</title>
        <authorList>
            <person name="Ling H."/>
            <person name="Ma B."/>
            <person name="Shi X."/>
            <person name="Liu H."/>
            <person name="Dong L."/>
            <person name="Sun H."/>
            <person name="Cao Y."/>
            <person name="Gao Q."/>
            <person name="Zheng S."/>
            <person name="Li Y."/>
            <person name="Yu Y."/>
            <person name="Du H."/>
            <person name="Qi M."/>
            <person name="Li Y."/>
            <person name="Yu H."/>
            <person name="Cui Y."/>
            <person name="Wang N."/>
            <person name="Chen C."/>
            <person name="Wu H."/>
            <person name="Zhao Y."/>
            <person name="Zhang J."/>
            <person name="Li Y."/>
            <person name="Zhou W."/>
            <person name="Zhang B."/>
            <person name="Hu W."/>
            <person name="Eijk M."/>
            <person name="Tang J."/>
            <person name="Witsenboer H."/>
            <person name="Zhao S."/>
            <person name="Li Z."/>
            <person name="Zhang A."/>
            <person name="Wang D."/>
            <person name="Liang C."/>
        </authorList>
    </citation>
    <scope>NUCLEOTIDE SEQUENCE [LARGE SCALE GENOMIC DNA]</scope>
    <source>
        <strain evidence="2">cv. G1812</strain>
    </source>
</reference>
<dbReference type="Gramene" id="TuG1812G0200001157.01.T01">
    <property type="protein sequence ID" value="TuG1812G0200001157.01.T01.cds421001"/>
    <property type="gene ID" value="TuG1812G0200001157.01"/>
</dbReference>
<accession>A0A8R7PAV0</accession>
<dbReference type="Proteomes" id="UP000015106">
    <property type="component" value="Chromosome 2"/>
</dbReference>
<keyword evidence="3" id="KW-1185">Reference proteome</keyword>